<dbReference type="SMART" id="SM00184">
    <property type="entry name" value="RING"/>
    <property type="match status" value="1"/>
</dbReference>
<proteinExistence type="predicted"/>
<name>A0A150G3K7_GONPE</name>
<feature type="domain" description="RING-type" evidence="6">
    <location>
        <begin position="87"/>
        <end position="130"/>
    </location>
</feature>
<gene>
    <name evidence="7" type="ORF">GPECTOR_68g352</name>
</gene>
<dbReference type="InterPro" id="IPR018957">
    <property type="entry name" value="Znf_C3HC4_RING-type"/>
</dbReference>
<evidence type="ECO:0000256" key="5">
    <source>
        <dbReference type="SAM" id="MobiDB-lite"/>
    </source>
</evidence>
<dbReference type="GO" id="GO:0140082">
    <property type="term" value="F:SUMO-ubiquitin ligase activity"/>
    <property type="evidence" value="ECO:0007669"/>
    <property type="project" value="TreeGrafter"/>
</dbReference>
<evidence type="ECO:0000256" key="3">
    <source>
        <dbReference type="ARBA" id="ARBA00022833"/>
    </source>
</evidence>
<dbReference type="PANTHER" id="PTHR47094">
    <property type="entry name" value="ELFLESS, ISOFORM B"/>
    <property type="match status" value="1"/>
</dbReference>
<dbReference type="GO" id="GO:0006511">
    <property type="term" value="P:ubiquitin-dependent protein catabolic process"/>
    <property type="evidence" value="ECO:0007669"/>
    <property type="project" value="TreeGrafter"/>
</dbReference>
<evidence type="ECO:0000256" key="4">
    <source>
        <dbReference type="PROSITE-ProRule" id="PRU00175"/>
    </source>
</evidence>
<dbReference type="GO" id="GO:0008270">
    <property type="term" value="F:zinc ion binding"/>
    <property type="evidence" value="ECO:0007669"/>
    <property type="project" value="UniProtKB-KW"/>
</dbReference>
<dbReference type="Pfam" id="PF00097">
    <property type="entry name" value="zf-C3HC4"/>
    <property type="match status" value="1"/>
</dbReference>
<dbReference type="InterPro" id="IPR013083">
    <property type="entry name" value="Znf_RING/FYVE/PHD"/>
</dbReference>
<keyword evidence="3" id="KW-0862">Zinc</keyword>
<evidence type="ECO:0000259" key="6">
    <source>
        <dbReference type="PROSITE" id="PS50089"/>
    </source>
</evidence>
<evidence type="ECO:0000256" key="2">
    <source>
        <dbReference type="ARBA" id="ARBA00022771"/>
    </source>
</evidence>
<dbReference type="EMBL" id="LSYV01000069">
    <property type="protein sequence ID" value="KXZ44381.1"/>
    <property type="molecule type" value="Genomic_DNA"/>
</dbReference>
<dbReference type="PROSITE" id="PS50089">
    <property type="entry name" value="ZF_RING_2"/>
    <property type="match status" value="1"/>
</dbReference>
<evidence type="ECO:0000256" key="1">
    <source>
        <dbReference type="ARBA" id="ARBA00022723"/>
    </source>
</evidence>
<dbReference type="GO" id="GO:0061630">
    <property type="term" value="F:ubiquitin protein ligase activity"/>
    <property type="evidence" value="ECO:0007669"/>
    <property type="project" value="InterPro"/>
</dbReference>
<evidence type="ECO:0000313" key="8">
    <source>
        <dbReference type="Proteomes" id="UP000075714"/>
    </source>
</evidence>
<feature type="region of interest" description="Disordered" evidence="5">
    <location>
        <begin position="1"/>
        <end position="82"/>
    </location>
</feature>
<keyword evidence="1" id="KW-0479">Metal-binding</keyword>
<dbReference type="PANTHER" id="PTHR47094:SF1">
    <property type="entry name" value="RING-TYPE E3 UBIQUITIN TRANSFERASE"/>
    <property type="match status" value="1"/>
</dbReference>
<dbReference type="Proteomes" id="UP000075714">
    <property type="component" value="Unassembled WGS sequence"/>
</dbReference>
<dbReference type="InterPro" id="IPR049627">
    <property type="entry name" value="SLX8"/>
</dbReference>
<evidence type="ECO:0000313" key="7">
    <source>
        <dbReference type="EMBL" id="KXZ44381.1"/>
    </source>
</evidence>
<dbReference type="InterPro" id="IPR001841">
    <property type="entry name" value="Znf_RING"/>
</dbReference>
<sequence>MPETSQGEGGVEVVATRQDVIDLTEDRGHSDDDEVQITQVKVAKRPRQRSAGAAAAGPAALPPLSPPPAAQPAQPPPPPESPKGYKCIICLERMDQDLATTTCGWVDGHMFCYPCITSWVQKSGNCPQCRGKLTKTKIIRIYPPS</sequence>
<dbReference type="STRING" id="33097.A0A150G3K7"/>
<dbReference type="GO" id="GO:0032183">
    <property type="term" value="F:SUMO binding"/>
    <property type="evidence" value="ECO:0007669"/>
    <property type="project" value="TreeGrafter"/>
</dbReference>
<accession>A0A150G3K7</accession>
<dbReference type="GO" id="GO:0033768">
    <property type="term" value="C:SUMO-targeted ubiquitin ligase complex"/>
    <property type="evidence" value="ECO:0007669"/>
    <property type="project" value="TreeGrafter"/>
</dbReference>
<organism evidence="7 8">
    <name type="scientific">Gonium pectorale</name>
    <name type="common">Green alga</name>
    <dbReference type="NCBI Taxonomy" id="33097"/>
    <lineage>
        <taxon>Eukaryota</taxon>
        <taxon>Viridiplantae</taxon>
        <taxon>Chlorophyta</taxon>
        <taxon>core chlorophytes</taxon>
        <taxon>Chlorophyceae</taxon>
        <taxon>CS clade</taxon>
        <taxon>Chlamydomonadales</taxon>
        <taxon>Volvocaceae</taxon>
        <taxon>Gonium</taxon>
    </lineage>
</organism>
<dbReference type="SUPFAM" id="SSF57850">
    <property type="entry name" value="RING/U-box"/>
    <property type="match status" value="1"/>
</dbReference>
<reference evidence="8" key="1">
    <citation type="journal article" date="2016" name="Nat. Commun.">
        <title>The Gonium pectorale genome demonstrates co-option of cell cycle regulation during the evolution of multicellularity.</title>
        <authorList>
            <person name="Hanschen E.R."/>
            <person name="Marriage T.N."/>
            <person name="Ferris P.J."/>
            <person name="Hamaji T."/>
            <person name="Toyoda A."/>
            <person name="Fujiyama A."/>
            <person name="Neme R."/>
            <person name="Noguchi H."/>
            <person name="Minakuchi Y."/>
            <person name="Suzuki M."/>
            <person name="Kawai-Toyooka H."/>
            <person name="Smith D.R."/>
            <person name="Sparks H."/>
            <person name="Anderson J."/>
            <person name="Bakaric R."/>
            <person name="Luria V."/>
            <person name="Karger A."/>
            <person name="Kirschner M.W."/>
            <person name="Durand P.M."/>
            <person name="Michod R.E."/>
            <person name="Nozaki H."/>
            <person name="Olson B.J."/>
        </authorList>
    </citation>
    <scope>NUCLEOTIDE SEQUENCE [LARGE SCALE GENOMIC DNA]</scope>
    <source>
        <strain evidence="8">NIES-2863</strain>
    </source>
</reference>
<keyword evidence="2 4" id="KW-0863">Zinc-finger</keyword>
<feature type="compositionally biased region" description="Pro residues" evidence="5">
    <location>
        <begin position="60"/>
        <end position="81"/>
    </location>
</feature>
<comment type="caution">
    <text evidence="7">The sequence shown here is derived from an EMBL/GenBank/DDBJ whole genome shotgun (WGS) entry which is preliminary data.</text>
</comment>
<protein>
    <recommendedName>
        <fullName evidence="6">RING-type domain-containing protein</fullName>
    </recommendedName>
</protein>
<dbReference type="AlphaFoldDB" id="A0A150G3K7"/>
<feature type="compositionally biased region" description="Low complexity" evidence="5">
    <location>
        <begin position="50"/>
        <end position="59"/>
    </location>
</feature>
<dbReference type="OrthoDB" id="6105938at2759"/>
<keyword evidence="8" id="KW-1185">Reference proteome</keyword>
<dbReference type="Gene3D" id="3.30.40.10">
    <property type="entry name" value="Zinc/RING finger domain, C3HC4 (zinc finger)"/>
    <property type="match status" value="1"/>
</dbReference>